<evidence type="ECO:0000256" key="7">
    <source>
        <dbReference type="ARBA" id="ARBA00023004"/>
    </source>
</evidence>
<dbReference type="KEGG" id="fax:FUAX_49000"/>
<name>A0AAU9CWX1_9BACT</name>
<evidence type="ECO:0000256" key="8">
    <source>
        <dbReference type="ARBA" id="ARBA00023204"/>
    </source>
</evidence>
<dbReference type="GO" id="GO:0016705">
    <property type="term" value="F:oxidoreductase activity, acting on paired donors, with incorporation or reduction of molecular oxygen"/>
    <property type="evidence" value="ECO:0007669"/>
    <property type="project" value="UniProtKB-ARBA"/>
</dbReference>
<dbReference type="AlphaFoldDB" id="A0AAU9CWX1"/>
<dbReference type="Gene3D" id="2.60.120.590">
    <property type="entry name" value="Alpha-ketoglutarate-dependent dioxygenase AlkB-like"/>
    <property type="match status" value="1"/>
</dbReference>
<dbReference type="PROSITE" id="PS51471">
    <property type="entry name" value="FE2OG_OXY"/>
    <property type="match status" value="1"/>
</dbReference>
<dbReference type="EMBL" id="AP025318">
    <property type="protein sequence ID" value="BDD12468.1"/>
    <property type="molecule type" value="Genomic_DNA"/>
</dbReference>
<keyword evidence="4" id="KW-0460">Magnesium</keyword>
<dbReference type="GO" id="GO:0032451">
    <property type="term" value="F:demethylase activity"/>
    <property type="evidence" value="ECO:0007669"/>
    <property type="project" value="UniProtKB-ARBA"/>
</dbReference>
<dbReference type="Proteomes" id="UP001348817">
    <property type="component" value="Plasmid pFA4"/>
</dbReference>
<keyword evidence="8" id="KW-0234">DNA repair</keyword>
<keyword evidence="7" id="KW-0408">Iron</keyword>
<dbReference type="SUPFAM" id="SSF51197">
    <property type="entry name" value="Clavaminate synthase-like"/>
    <property type="match status" value="1"/>
</dbReference>
<evidence type="ECO:0000256" key="5">
    <source>
        <dbReference type="ARBA" id="ARBA00022964"/>
    </source>
</evidence>
<keyword evidence="10" id="KW-0489">Methyltransferase</keyword>
<evidence type="ECO:0000313" key="11">
    <source>
        <dbReference type="Proteomes" id="UP001348817"/>
    </source>
</evidence>
<dbReference type="GO" id="GO:0016787">
    <property type="term" value="F:hydrolase activity"/>
    <property type="evidence" value="ECO:0007669"/>
    <property type="project" value="UniProtKB-ARBA"/>
</dbReference>
<protein>
    <submittedName>
        <fullName evidence="10">DNA methylase</fullName>
    </submittedName>
</protein>
<keyword evidence="10" id="KW-0808">Transferase</keyword>
<evidence type="ECO:0000313" key="10">
    <source>
        <dbReference type="EMBL" id="BDD12468.1"/>
    </source>
</evidence>
<evidence type="ECO:0000256" key="1">
    <source>
        <dbReference type="ARBA" id="ARBA00001954"/>
    </source>
</evidence>
<dbReference type="Pfam" id="PF13532">
    <property type="entry name" value="2OG-FeII_Oxy_2"/>
    <property type="match status" value="1"/>
</dbReference>
<geneLocation type="plasmid" evidence="10 11">
    <name>pFA4</name>
</geneLocation>
<feature type="domain" description="Fe2OG dioxygenase" evidence="9">
    <location>
        <begin position="101"/>
        <end position="198"/>
    </location>
</feature>
<dbReference type="InterPro" id="IPR027450">
    <property type="entry name" value="AlkB-like"/>
</dbReference>
<evidence type="ECO:0000259" key="9">
    <source>
        <dbReference type="PROSITE" id="PS51471"/>
    </source>
</evidence>
<dbReference type="GO" id="GO:0051213">
    <property type="term" value="F:dioxygenase activity"/>
    <property type="evidence" value="ECO:0007669"/>
    <property type="project" value="UniProtKB-KW"/>
</dbReference>
<dbReference type="GO" id="GO:0140097">
    <property type="term" value="F:catalytic activity, acting on DNA"/>
    <property type="evidence" value="ECO:0007669"/>
    <property type="project" value="UniProtKB-ARBA"/>
</dbReference>
<keyword evidence="11" id="KW-1185">Reference proteome</keyword>
<evidence type="ECO:0000256" key="2">
    <source>
        <dbReference type="ARBA" id="ARBA00022723"/>
    </source>
</evidence>
<sequence>MNLFDSEPRNILPYDGETIYYGKVLDRPTADTCFDRLIENIEWRHDEVMMFGRKITTARETAWYGDKPYRYVYSGIGRVALPWTQEIRKLKELAEKICGEPFNSCLLNLYHDGSQGMAWHSDNESTLEPGAAIASFSFGAERKFSLKHNDSKQSVSVVLEHGGLLVMRGSTQDYWKHCLPKTKKVTRPRINLTFRRMKPTVVCLG</sequence>
<dbReference type="GO" id="GO:0046872">
    <property type="term" value="F:metal ion binding"/>
    <property type="evidence" value="ECO:0007669"/>
    <property type="project" value="UniProtKB-KW"/>
</dbReference>
<keyword evidence="10" id="KW-0614">Plasmid</keyword>
<evidence type="ECO:0000256" key="4">
    <source>
        <dbReference type="ARBA" id="ARBA00022842"/>
    </source>
</evidence>
<gene>
    <name evidence="10" type="ORF">FUAX_49000</name>
</gene>
<accession>A0AAU9CWX1</accession>
<keyword evidence="5" id="KW-0223">Dioxygenase</keyword>
<dbReference type="GO" id="GO:0006307">
    <property type="term" value="P:DNA alkylation repair"/>
    <property type="evidence" value="ECO:0007669"/>
    <property type="project" value="InterPro"/>
</dbReference>
<comment type="cofactor">
    <cofactor evidence="1">
        <name>Fe(2+)</name>
        <dbReference type="ChEBI" id="CHEBI:29033"/>
    </cofactor>
</comment>
<evidence type="ECO:0000256" key="3">
    <source>
        <dbReference type="ARBA" id="ARBA00022763"/>
    </source>
</evidence>
<organism evidence="10 11">
    <name type="scientific">Fulvitalea axinellae</name>
    <dbReference type="NCBI Taxonomy" id="1182444"/>
    <lineage>
        <taxon>Bacteria</taxon>
        <taxon>Pseudomonadati</taxon>
        <taxon>Bacteroidota</taxon>
        <taxon>Cytophagia</taxon>
        <taxon>Cytophagales</taxon>
        <taxon>Persicobacteraceae</taxon>
        <taxon>Fulvitalea</taxon>
    </lineage>
</organism>
<keyword evidence="3" id="KW-0227">DNA damage</keyword>
<dbReference type="PANTHER" id="PTHR31212">
    <property type="entry name" value="ALPHA-KETOGLUTARATE-DEPENDENT DIOXYGENASE ALKB HOMOLOG 3"/>
    <property type="match status" value="1"/>
</dbReference>
<keyword evidence="6" id="KW-0560">Oxidoreductase</keyword>
<dbReference type="RefSeq" id="WP_338395603.1">
    <property type="nucleotide sequence ID" value="NZ_AP025318.1"/>
</dbReference>
<keyword evidence="2" id="KW-0479">Metal-binding</keyword>
<reference evidence="10 11" key="1">
    <citation type="submission" date="2021-12" db="EMBL/GenBank/DDBJ databases">
        <title>Genome sequencing of bacteria with rrn-lacking chromosome and rrn-plasmid.</title>
        <authorList>
            <person name="Anda M."/>
            <person name="Iwasaki W."/>
        </authorList>
    </citation>
    <scope>NUCLEOTIDE SEQUENCE [LARGE SCALE GENOMIC DNA]</scope>
    <source>
        <strain evidence="10 11">DSM 100852</strain>
        <plasmid evidence="10 11">pFA4</plasmid>
    </source>
</reference>
<dbReference type="InterPro" id="IPR037151">
    <property type="entry name" value="AlkB-like_sf"/>
</dbReference>
<dbReference type="InterPro" id="IPR032854">
    <property type="entry name" value="ALKBH3"/>
</dbReference>
<dbReference type="InterPro" id="IPR005123">
    <property type="entry name" value="Oxoglu/Fe-dep_dioxygenase_dom"/>
</dbReference>
<dbReference type="GO" id="GO:0008168">
    <property type="term" value="F:methyltransferase activity"/>
    <property type="evidence" value="ECO:0007669"/>
    <property type="project" value="UniProtKB-KW"/>
</dbReference>
<dbReference type="PANTHER" id="PTHR31212:SF4">
    <property type="entry name" value="ALPHA-KETOGLUTARATE-DEPENDENT DIOXYGENASE ALKB HOMOLOG 3"/>
    <property type="match status" value="1"/>
</dbReference>
<proteinExistence type="predicted"/>
<dbReference type="FunFam" id="2.60.120.590:FF:000004">
    <property type="entry name" value="DNA oxidative demethylase ALKBH2"/>
    <property type="match status" value="1"/>
</dbReference>
<evidence type="ECO:0000256" key="6">
    <source>
        <dbReference type="ARBA" id="ARBA00023002"/>
    </source>
</evidence>
<dbReference type="GO" id="GO:0032259">
    <property type="term" value="P:methylation"/>
    <property type="evidence" value="ECO:0007669"/>
    <property type="project" value="UniProtKB-KW"/>
</dbReference>